<sequence length="255" mass="27735">MATNANITERVQKLLAKAEDSAATPEEAQIFAAKAAELIAKHNLDAATVRHREGKRPEQIRLLEFEVSGQGWHGKARASLVYSVAEAHGCSVCTMGNLMNGKPRWVLIMGPAATLKALELLLPSILLQAETQGMAAARAHMDERKGKFDTPANANIERRTFFRSYLPAYGAGVAEKIVRSREAMAEKVKGKAGELVLVTDAERTKAAFEKRYPDLKFGREDKHNIAGAVAGRRDGRNADTGQAKVGKDSRTAVEN</sequence>
<protein>
    <submittedName>
        <fullName evidence="3">DUF2786 domain-containing protein</fullName>
    </submittedName>
</protein>
<feature type="domain" description="DUF2786" evidence="2">
    <location>
        <begin position="7"/>
        <end position="45"/>
    </location>
</feature>
<feature type="compositionally biased region" description="Basic and acidic residues" evidence="1">
    <location>
        <begin position="245"/>
        <end position="255"/>
    </location>
</feature>
<dbReference type="RefSeq" id="WP_067594278.1">
    <property type="nucleotide sequence ID" value="NZ_JAAGNC010000188.1"/>
</dbReference>
<organism evidence="3 4">
    <name type="scientific">Amycolatopsis rubida</name>
    <dbReference type="NCBI Taxonomy" id="112413"/>
    <lineage>
        <taxon>Bacteria</taxon>
        <taxon>Bacillati</taxon>
        <taxon>Actinomycetota</taxon>
        <taxon>Actinomycetes</taxon>
        <taxon>Pseudonocardiales</taxon>
        <taxon>Pseudonocardiaceae</taxon>
        <taxon>Amycolatopsis</taxon>
    </lineage>
</organism>
<evidence type="ECO:0000259" key="2">
    <source>
        <dbReference type="Pfam" id="PF10979"/>
    </source>
</evidence>
<dbReference type="Proteomes" id="UP000470404">
    <property type="component" value="Unassembled WGS sequence"/>
</dbReference>
<keyword evidence="4" id="KW-1185">Reference proteome</keyword>
<dbReference type="EMBL" id="JAAGNC010000188">
    <property type="protein sequence ID" value="NEC61009.1"/>
    <property type="molecule type" value="Genomic_DNA"/>
</dbReference>
<evidence type="ECO:0000313" key="4">
    <source>
        <dbReference type="Proteomes" id="UP000470404"/>
    </source>
</evidence>
<evidence type="ECO:0000256" key="1">
    <source>
        <dbReference type="SAM" id="MobiDB-lite"/>
    </source>
</evidence>
<name>A0ABX0BZJ1_9PSEU</name>
<dbReference type="InterPro" id="IPR024498">
    <property type="entry name" value="DUF2786"/>
</dbReference>
<accession>A0ABX0BZJ1</accession>
<dbReference type="Pfam" id="PF10979">
    <property type="entry name" value="DUF2786"/>
    <property type="match status" value="1"/>
</dbReference>
<evidence type="ECO:0000313" key="3">
    <source>
        <dbReference type="EMBL" id="NEC61009.1"/>
    </source>
</evidence>
<reference evidence="3 4" key="1">
    <citation type="submission" date="2020-01" db="EMBL/GenBank/DDBJ databases">
        <title>Insect and environment-associated Actinomycetes.</title>
        <authorList>
            <person name="Currrie C."/>
            <person name="Chevrette M."/>
            <person name="Carlson C."/>
            <person name="Stubbendieck R."/>
            <person name="Wendt-Pienkowski E."/>
        </authorList>
    </citation>
    <scope>NUCLEOTIDE SEQUENCE [LARGE SCALE GENOMIC DNA]</scope>
    <source>
        <strain evidence="3 4">SID8386</strain>
    </source>
</reference>
<gene>
    <name evidence="3" type="ORF">G3I59_36795</name>
</gene>
<feature type="region of interest" description="Disordered" evidence="1">
    <location>
        <begin position="226"/>
        <end position="255"/>
    </location>
</feature>
<proteinExistence type="predicted"/>
<comment type="caution">
    <text evidence="3">The sequence shown here is derived from an EMBL/GenBank/DDBJ whole genome shotgun (WGS) entry which is preliminary data.</text>
</comment>